<name>A0A8S5M759_9CAUD</name>
<reference evidence="1" key="1">
    <citation type="journal article" date="2021" name="Proc. Natl. Acad. Sci. U.S.A.">
        <title>A Catalog of Tens of Thousands of Viruses from Human Metagenomes Reveals Hidden Associations with Chronic Diseases.</title>
        <authorList>
            <person name="Tisza M.J."/>
            <person name="Buck C.B."/>
        </authorList>
    </citation>
    <scope>NUCLEOTIDE SEQUENCE</scope>
    <source>
        <strain evidence="1">Ctrgt10</strain>
    </source>
</reference>
<proteinExistence type="predicted"/>
<organism evidence="1">
    <name type="scientific">Siphoviridae sp. ctrgt10</name>
    <dbReference type="NCBI Taxonomy" id="2826479"/>
    <lineage>
        <taxon>Viruses</taxon>
        <taxon>Duplodnaviria</taxon>
        <taxon>Heunggongvirae</taxon>
        <taxon>Uroviricota</taxon>
        <taxon>Caudoviricetes</taxon>
    </lineage>
</organism>
<sequence length="211" mass="24228">MITQEELVQNQTRYVTLLRSITREGANIEGMIRKLESTDFFDAPASTQYHNAFKGGLCQHTLHVRDMLFKFVATAFPEGSPWTDDTLNIVSLCHDLSKMNFYEPYYKNVKVYCENGTKKDNIGKFEWTSEEAFKVKEASDRFMLGSHGQNSEYIAGTYIPLSFEETVAIVNHMGWEPTANMDLTGIYNKHSLAVMLHIADFYSTFVLEKLY</sequence>
<evidence type="ECO:0000313" key="1">
    <source>
        <dbReference type="EMBL" id="DAD78052.1"/>
    </source>
</evidence>
<keyword evidence="1" id="KW-0378">Hydrolase</keyword>
<dbReference type="GO" id="GO:0016787">
    <property type="term" value="F:hydrolase activity"/>
    <property type="evidence" value="ECO:0007669"/>
    <property type="project" value="UniProtKB-KW"/>
</dbReference>
<accession>A0A8S5M759</accession>
<protein>
    <submittedName>
        <fullName evidence="1">Putative HD superfamily hydrolase</fullName>
    </submittedName>
</protein>
<dbReference type="EMBL" id="BK014839">
    <property type="protein sequence ID" value="DAD78052.1"/>
    <property type="molecule type" value="Genomic_DNA"/>
</dbReference>